<dbReference type="PRINTS" id="PR01217">
    <property type="entry name" value="PRICHEXTENSN"/>
</dbReference>
<dbReference type="InterPro" id="IPR000782">
    <property type="entry name" value="FAS1_domain"/>
</dbReference>
<dbReference type="FunFam" id="2.30.180.10:FF:000032">
    <property type="entry name" value="Fasciclin domain-containing protein, putative"/>
    <property type="match status" value="1"/>
</dbReference>
<feature type="region of interest" description="Disordered" evidence="1">
    <location>
        <begin position="32"/>
        <end position="57"/>
    </location>
</feature>
<dbReference type="EMBL" id="WJBH02000001">
    <property type="protein sequence ID" value="KAI9564180.1"/>
    <property type="molecule type" value="Genomic_DNA"/>
</dbReference>
<organism evidence="4 5">
    <name type="scientific">Daphnia sinensis</name>
    <dbReference type="NCBI Taxonomy" id="1820382"/>
    <lineage>
        <taxon>Eukaryota</taxon>
        <taxon>Metazoa</taxon>
        <taxon>Ecdysozoa</taxon>
        <taxon>Arthropoda</taxon>
        <taxon>Crustacea</taxon>
        <taxon>Branchiopoda</taxon>
        <taxon>Diplostraca</taxon>
        <taxon>Cladocera</taxon>
        <taxon>Anomopoda</taxon>
        <taxon>Daphniidae</taxon>
        <taxon>Daphnia</taxon>
        <taxon>Daphnia similis group</taxon>
    </lineage>
</organism>
<feature type="compositionally biased region" description="Low complexity" evidence="1">
    <location>
        <begin position="172"/>
        <end position="182"/>
    </location>
</feature>
<dbReference type="Proteomes" id="UP000820818">
    <property type="component" value="Linkage Group LG1"/>
</dbReference>
<dbReference type="Gene3D" id="2.30.180.10">
    <property type="entry name" value="FAS1 domain"/>
    <property type="match status" value="2"/>
</dbReference>
<dbReference type="SUPFAM" id="SSF82153">
    <property type="entry name" value="FAS1 domain"/>
    <property type="match status" value="2"/>
</dbReference>
<dbReference type="InterPro" id="IPR036378">
    <property type="entry name" value="FAS1_dom_sf"/>
</dbReference>
<dbReference type="InterPro" id="IPR050904">
    <property type="entry name" value="Adhesion/Biosynth-related"/>
</dbReference>
<dbReference type="GO" id="GO:0007155">
    <property type="term" value="P:cell adhesion"/>
    <property type="evidence" value="ECO:0007669"/>
    <property type="project" value="TreeGrafter"/>
</dbReference>
<feature type="region of interest" description="Disordered" evidence="1">
    <location>
        <begin position="123"/>
        <end position="152"/>
    </location>
</feature>
<evidence type="ECO:0000313" key="4">
    <source>
        <dbReference type="EMBL" id="KAI9564180.1"/>
    </source>
</evidence>
<accession>A0AAD5Q290</accession>
<proteinExistence type="predicted"/>
<dbReference type="PROSITE" id="PS50213">
    <property type="entry name" value="FAS1"/>
    <property type="match status" value="2"/>
</dbReference>
<evidence type="ECO:0000256" key="2">
    <source>
        <dbReference type="SAM" id="SignalP"/>
    </source>
</evidence>
<feature type="compositionally biased region" description="Polar residues" evidence="1">
    <location>
        <begin position="81"/>
        <end position="96"/>
    </location>
</feature>
<feature type="compositionally biased region" description="Pro residues" evidence="1">
    <location>
        <begin position="199"/>
        <end position="215"/>
    </location>
</feature>
<sequence length="672" mass="73484">MAARGSSIVVLLIVLMASSTFCQASWSQARVKRDKGGHHHQEVGRQRQPATTGDHRYSSHVVAPVVRPTAVIETESVRPIGNNNHRQQLSGQPSQRLHYQHYRQPTRRPDHQHKRMVLPAPRRPFNANQLSHGPIGPTQHYAPQPAPQSPRPAYLPAILPIYLRPSSIILPSPPTQSYQQPSGYASAPVPQSQPSYNQAPPPAPYQPAPPPPVPQQPQYQQPQYQPPPPPPPAPYQPQPQYQPPPPPPQPAAPPASYQSAPPAVYSEAPLPVPLYARQPQQNAGQESYNQPPQPESTTAALYEVVQQQQPEQTVQSGSYANSEPVTVPPIVEESASYSTHAPVADQDIQTNSIGALPVPPPPGGVVPTAVAAVDDDKKEEASQWSEGSIPWQLEKLGLNTLNDLLVLSGLDEMFDKEGPFTVFVPVDQAFEILIQKFGGMEKASEEFNKNPEVLNSLLKHHVVAGSISSSSLQNNGVMQSLLTTPLRVKFYESEDSEWRPLKVITVNGARVVKPDIQATNGVIHIVDRVLFPVPQADIYNTLKNDPAQRYTTLISAIDKAGLTTVLANPTGGPYTVFAPTNKAFSLISRSELNAILNDPAKLTKLLQRHVVQDLIYTSGLQGFQKAYALDFEILYIYHAKGMTKVNGANVIDQDNTTLNGVIHTIDSVLGLY</sequence>
<protein>
    <recommendedName>
        <fullName evidence="3">FAS1 domain-containing protein</fullName>
    </recommendedName>
</protein>
<dbReference type="GO" id="GO:0030198">
    <property type="term" value="P:extracellular matrix organization"/>
    <property type="evidence" value="ECO:0007669"/>
    <property type="project" value="TreeGrafter"/>
</dbReference>
<feature type="compositionally biased region" description="Polar residues" evidence="1">
    <location>
        <begin position="278"/>
        <end position="299"/>
    </location>
</feature>
<gene>
    <name evidence="4" type="ORF">GHT06_007918</name>
</gene>
<dbReference type="GO" id="GO:0031012">
    <property type="term" value="C:extracellular matrix"/>
    <property type="evidence" value="ECO:0007669"/>
    <property type="project" value="TreeGrafter"/>
</dbReference>
<feature type="compositionally biased region" description="Pro residues" evidence="1">
    <location>
        <begin position="224"/>
        <end position="253"/>
    </location>
</feature>
<comment type="caution">
    <text evidence="4">The sequence shown here is derived from an EMBL/GenBank/DDBJ whole genome shotgun (WGS) entry which is preliminary data.</text>
</comment>
<feature type="region of interest" description="Disordered" evidence="1">
    <location>
        <begin position="172"/>
        <end position="301"/>
    </location>
</feature>
<evidence type="ECO:0000256" key="1">
    <source>
        <dbReference type="SAM" id="MobiDB-lite"/>
    </source>
</evidence>
<reference evidence="4 5" key="1">
    <citation type="submission" date="2022-05" db="EMBL/GenBank/DDBJ databases">
        <title>A multi-omics perspective on studying reproductive biology in Daphnia sinensis.</title>
        <authorList>
            <person name="Jia J."/>
        </authorList>
    </citation>
    <scope>NUCLEOTIDE SEQUENCE [LARGE SCALE GENOMIC DNA]</scope>
    <source>
        <strain evidence="4 5">WSL</strain>
    </source>
</reference>
<dbReference type="GO" id="GO:0005615">
    <property type="term" value="C:extracellular space"/>
    <property type="evidence" value="ECO:0007669"/>
    <property type="project" value="TreeGrafter"/>
</dbReference>
<dbReference type="PANTHER" id="PTHR10900">
    <property type="entry name" value="PERIOSTIN-RELATED"/>
    <property type="match status" value="1"/>
</dbReference>
<dbReference type="AlphaFoldDB" id="A0AAD5Q290"/>
<dbReference type="SMART" id="SM00554">
    <property type="entry name" value="FAS1"/>
    <property type="match status" value="2"/>
</dbReference>
<dbReference type="Pfam" id="PF02469">
    <property type="entry name" value="Fasciclin"/>
    <property type="match status" value="2"/>
</dbReference>
<feature type="signal peptide" evidence="2">
    <location>
        <begin position="1"/>
        <end position="24"/>
    </location>
</feature>
<keyword evidence="2" id="KW-0732">Signal</keyword>
<evidence type="ECO:0000259" key="3">
    <source>
        <dbReference type="PROSITE" id="PS50213"/>
    </source>
</evidence>
<feature type="domain" description="FAS1" evidence="3">
    <location>
        <begin position="535"/>
        <end position="669"/>
    </location>
</feature>
<feature type="domain" description="FAS1" evidence="3">
    <location>
        <begin position="385"/>
        <end position="530"/>
    </location>
</feature>
<keyword evidence="5" id="KW-1185">Reference proteome</keyword>
<name>A0AAD5Q290_9CRUS</name>
<dbReference type="FunFam" id="2.30.180.10:FF:000065">
    <property type="entry name" value="Transforming growth factor-beta-induced protein Ig-H3"/>
    <property type="match status" value="1"/>
</dbReference>
<evidence type="ECO:0000313" key="5">
    <source>
        <dbReference type="Proteomes" id="UP000820818"/>
    </source>
</evidence>
<feature type="region of interest" description="Disordered" evidence="1">
    <location>
        <begin position="75"/>
        <end position="96"/>
    </location>
</feature>
<feature type="chain" id="PRO_5042045227" description="FAS1 domain-containing protein" evidence="2">
    <location>
        <begin position="25"/>
        <end position="672"/>
    </location>
</feature>
<dbReference type="PANTHER" id="PTHR10900:SF120">
    <property type="entry name" value="MUCIN-5AC-RELATED"/>
    <property type="match status" value="1"/>
</dbReference>
<dbReference type="GO" id="GO:0050839">
    <property type="term" value="F:cell adhesion molecule binding"/>
    <property type="evidence" value="ECO:0007669"/>
    <property type="project" value="TreeGrafter"/>
</dbReference>
<feature type="compositionally biased region" description="Low complexity" evidence="1">
    <location>
        <begin position="254"/>
        <end position="263"/>
    </location>
</feature>